<proteinExistence type="predicted"/>
<protein>
    <submittedName>
        <fullName evidence="1">Uncharacterized protein</fullName>
    </submittedName>
</protein>
<accession>A0A5C6U0F2</accession>
<sequence>MQLSFDVAADRLVAARLLRMQSAGASWAKSDPRRFDRAVAAVVETAQALAGAAHAAPPTERDAYWSEARRKLAPMDGPGTRQRWLARVALEWAAQGAPLDGPRLQCGACGMGRARGRWRGCGDARAAGRRKLPMPR</sequence>
<dbReference type="AlphaFoldDB" id="A0A5C6U0F2"/>
<keyword evidence="2" id="KW-1185">Reference proteome</keyword>
<dbReference type="Proteomes" id="UP000321832">
    <property type="component" value="Unassembled WGS sequence"/>
</dbReference>
<evidence type="ECO:0000313" key="2">
    <source>
        <dbReference type="Proteomes" id="UP000321832"/>
    </source>
</evidence>
<dbReference type="EMBL" id="VOPW01000001">
    <property type="protein sequence ID" value="TXC66219.1"/>
    <property type="molecule type" value="Genomic_DNA"/>
</dbReference>
<reference evidence="1 2" key="1">
    <citation type="submission" date="2019-08" db="EMBL/GenBank/DDBJ databases">
        <authorList>
            <person name="Khan S.A."/>
            <person name="Jeon C.O."/>
            <person name="Jeong S.E."/>
        </authorList>
    </citation>
    <scope>NUCLEOTIDE SEQUENCE [LARGE SCALE GENOMIC DNA]</scope>
    <source>
        <strain evidence="2">IMCC1728</strain>
    </source>
</reference>
<evidence type="ECO:0000313" key="1">
    <source>
        <dbReference type="EMBL" id="TXC66219.1"/>
    </source>
</evidence>
<gene>
    <name evidence="1" type="ORF">FSC37_10780</name>
</gene>
<name>A0A5C6U0F2_9BURK</name>
<organism evidence="1 2">
    <name type="scientific">Piscinibacter aquaticus</name>
    <dbReference type="NCBI Taxonomy" id="392597"/>
    <lineage>
        <taxon>Bacteria</taxon>
        <taxon>Pseudomonadati</taxon>
        <taxon>Pseudomonadota</taxon>
        <taxon>Betaproteobacteria</taxon>
        <taxon>Burkholderiales</taxon>
        <taxon>Sphaerotilaceae</taxon>
        <taxon>Piscinibacter</taxon>
    </lineage>
</organism>
<comment type="caution">
    <text evidence="1">The sequence shown here is derived from an EMBL/GenBank/DDBJ whole genome shotgun (WGS) entry which is preliminary data.</text>
</comment>